<organism evidence="2 3">
    <name type="scientific">Kribbella karoonensis</name>
    <dbReference type="NCBI Taxonomy" id="324851"/>
    <lineage>
        <taxon>Bacteria</taxon>
        <taxon>Bacillati</taxon>
        <taxon>Actinomycetota</taxon>
        <taxon>Actinomycetes</taxon>
        <taxon>Propionibacteriales</taxon>
        <taxon>Kribbellaceae</taxon>
        <taxon>Kribbella</taxon>
    </lineage>
</organism>
<keyword evidence="3" id="KW-1185">Reference proteome</keyword>
<sequence length="167" mass="17748">MESGGVPSVYGKGRARQFRQTTASLAGGASGVSAMLTIVVLGGFGLVLVVAAFIVTEVLAGLRRDELPTGTEEKTAGRVIRVRGPVRGQLANGAPAVYTEVIVEYYTRRGEGPYEVARKFPVGSRITYAKGDRVIVAYDVRNPRRARLAGRVSHWPTMGPYSAAPAA</sequence>
<keyword evidence="1" id="KW-0812">Transmembrane</keyword>
<name>A0ABP4QIQ7_9ACTN</name>
<dbReference type="Proteomes" id="UP001500190">
    <property type="component" value="Unassembled WGS sequence"/>
</dbReference>
<comment type="caution">
    <text evidence="2">The sequence shown here is derived from an EMBL/GenBank/DDBJ whole genome shotgun (WGS) entry which is preliminary data.</text>
</comment>
<gene>
    <name evidence="2" type="ORF">GCM10009742_74350</name>
</gene>
<feature type="transmembrane region" description="Helical" evidence="1">
    <location>
        <begin position="34"/>
        <end position="55"/>
    </location>
</feature>
<keyword evidence="1" id="KW-0472">Membrane</keyword>
<proteinExistence type="predicted"/>
<dbReference type="EMBL" id="BAAAND010000012">
    <property type="protein sequence ID" value="GAA1612311.1"/>
    <property type="molecule type" value="Genomic_DNA"/>
</dbReference>
<keyword evidence="1" id="KW-1133">Transmembrane helix</keyword>
<accession>A0ABP4QIQ7</accession>
<evidence type="ECO:0000256" key="1">
    <source>
        <dbReference type="SAM" id="Phobius"/>
    </source>
</evidence>
<evidence type="ECO:0000313" key="3">
    <source>
        <dbReference type="Proteomes" id="UP001500190"/>
    </source>
</evidence>
<protein>
    <recommendedName>
        <fullName evidence="4">DUF3592 domain-containing protein</fullName>
    </recommendedName>
</protein>
<evidence type="ECO:0008006" key="4">
    <source>
        <dbReference type="Google" id="ProtNLM"/>
    </source>
</evidence>
<reference evidence="3" key="1">
    <citation type="journal article" date="2019" name="Int. J. Syst. Evol. Microbiol.">
        <title>The Global Catalogue of Microorganisms (GCM) 10K type strain sequencing project: providing services to taxonomists for standard genome sequencing and annotation.</title>
        <authorList>
            <consortium name="The Broad Institute Genomics Platform"/>
            <consortium name="The Broad Institute Genome Sequencing Center for Infectious Disease"/>
            <person name="Wu L."/>
            <person name="Ma J."/>
        </authorList>
    </citation>
    <scope>NUCLEOTIDE SEQUENCE [LARGE SCALE GENOMIC DNA]</scope>
    <source>
        <strain evidence="3">JCM 14304</strain>
    </source>
</reference>
<evidence type="ECO:0000313" key="2">
    <source>
        <dbReference type="EMBL" id="GAA1612311.1"/>
    </source>
</evidence>